<sequence>MQAPFKLGPDEQFVQCPYEKSHLISNLRFLVHLDKCRRNYKKKCEEQGKTPEIVHCRFNDAHRLPQIEMNYHETNCKDQYAIVKHIQNMQHVSREEAKRKLVEPEEPKSCPKVDQTEEDEEDWDNDTRDCRPGYDPSEKLRNEAIMYIPRGLTKSERKKWRLQNREKFAGLEDKQVTEECKYDDELYDEYGRRIVPSSSRNAPSTHREGDYDCKDYKIRKIDY</sequence>
<dbReference type="EMBL" id="CAJVCH010353467">
    <property type="protein sequence ID" value="CAG7815827.1"/>
    <property type="molecule type" value="Genomic_DNA"/>
</dbReference>
<dbReference type="PROSITE" id="PS51800">
    <property type="entry name" value="ZF_CHHC_U11_48K"/>
    <property type="match status" value="2"/>
</dbReference>
<dbReference type="GO" id="GO:0008270">
    <property type="term" value="F:zinc ion binding"/>
    <property type="evidence" value="ECO:0007669"/>
    <property type="project" value="UniProtKB-KW"/>
</dbReference>
<keyword evidence="7" id="KW-1185">Reference proteome</keyword>
<gene>
    <name evidence="6" type="ORF">AFUS01_LOCUS26478</name>
</gene>
<dbReference type="PANTHER" id="PTHR21402:SF5">
    <property type="entry name" value="GAMETOCYTE SPECIFIC FACTOR 1"/>
    <property type="match status" value="1"/>
</dbReference>
<dbReference type="Pfam" id="PF05253">
    <property type="entry name" value="zf-U11-48K"/>
    <property type="match status" value="2"/>
</dbReference>
<accession>A0A8J2KFZ9</accession>
<evidence type="ECO:0000313" key="6">
    <source>
        <dbReference type="EMBL" id="CAG7815827.1"/>
    </source>
</evidence>
<reference evidence="6" key="1">
    <citation type="submission" date="2021-06" db="EMBL/GenBank/DDBJ databases">
        <authorList>
            <person name="Hodson N. C."/>
            <person name="Mongue J. A."/>
            <person name="Jaron S. K."/>
        </authorList>
    </citation>
    <scope>NUCLEOTIDE SEQUENCE</scope>
</reference>
<protein>
    <recommendedName>
        <fullName evidence="5">CHHC U11-48K-type domain-containing protein</fullName>
    </recommendedName>
</protein>
<evidence type="ECO:0000256" key="1">
    <source>
        <dbReference type="ARBA" id="ARBA00022723"/>
    </source>
</evidence>
<organism evidence="6 7">
    <name type="scientific">Allacma fusca</name>
    <dbReference type="NCBI Taxonomy" id="39272"/>
    <lineage>
        <taxon>Eukaryota</taxon>
        <taxon>Metazoa</taxon>
        <taxon>Ecdysozoa</taxon>
        <taxon>Arthropoda</taxon>
        <taxon>Hexapoda</taxon>
        <taxon>Collembola</taxon>
        <taxon>Symphypleona</taxon>
        <taxon>Sminthuridae</taxon>
        <taxon>Allacma</taxon>
    </lineage>
</organism>
<name>A0A8J2KFZ9_9HEXA</name>
<dbReference type="Proteomes" id="UP000708208">
    <property type="component" value="Unassembled WGS sequence"/>
</dbReference>
<dbReference type="InterPro" id="IPR022776">
    <property type="entry name" value="TRM13/UPF0224_CHHC_Znf_dom"/>
</dbReference>
<keyword evidence="3" id="KW-0862">Zinc</keyword>
<evidence type="ECO:0000313" key="7">
    <source>
        <dbReference type="Proteomes" id="UP000708208"/>
    </source>
</evidence>
<evidence type="ECO:0000256" key="4">
    <source>
        <dbReference type="SAM" id="MobiDB-lite"/>
    </source>
</evidence>
<feature type="compositionally biased region" description="Basic and acidic residues" evidence="4">
    <location>
        <begin position="125"/>
        <end position="136"/>
    </location>
</feature>
<dbReference type="InterPro" id="IPR051591">
    <property type="entry name" value="UPF0224_FAM112_RNA_Proc"/>
</dbReference>
<feature type="domain" description="CHHC U11-48K-type" evidence="5">
    <location>
        <begin position="53"/>
        <end position="80"/>
    </location>
</feature>
<evidence type="ECO:0000256" key="2">
    <source>
        <dbReference type="ARBA" id="ARBA00022771"/>
    </source>
</evidence>
<dbReference type="OrthoDB" id="5839404at2759"/>
<feature type="compositionally biased region" description="Basic and acidic residues" evidence="4">
    <location>
        <begin position="94"/>
        <end position="115"/>
    </location>
</feature>
<keyword evidence="2" id="KW-0863">Zinc-finger</keyword>
<feature type="domain" description="CHHC U11-48K-type" evidence="5">
    <location>
        <begin position="13"/>
        <end position="40"/>
    </location>
</feature>
<comment type="caution">
    <text evidence="6">The sequence shown here is derived from an EMBL/GenBank/DDBJ whole genome shotgun (WGS) entry which is preliminary data.</text>
</comment>
<feature type="region of interest" description="Disordered" evidence="4">
    <location>
        <begin position="94"/>
        <end position="136"/>
    </location>
</feature>
<evidence type="ECO:0000259" key="5">
    <source>
        <dbReference type="PROSITE" id="PS51800"/>
    </source>
</evidence>
<dbReference type="AlphaFoldDB" id="A0A8J2KFZ9"/>
<keyword evidence="1" id="KW-0479">Metal-binding</keyword>
<evidence type="ECO:0000256" key="3">
    <source>
        <dbReference type="ARBA" id="ARBA00022833"/>
    </source>
</evidence>
<dbReference type="PANTHER" id="PTHR21402">
    <property type="entry name" value="GAMETOCYTE SPECIFIC FACTOR 1-RELATED"/>
    <property type="match status" value="1"/>
</dbReference>
<proteinExistence type="predicted"/>